<gene>
    <name evidence="1" type="ORF">J0895_23040</name>
</gene>
<evidence type="ECO:0000313" key="1">
    <source>
        <dbReference type="EMBL" id="MBO0351905.1"/>
    </source>
</evidence>
<name>A0ABS3FXN6_9CYAN</name>
<dbReference type="EMBL" id="JAFLQW010000601">
    <property type="protein sequence ID" value="MBO0351905.1"/>
    <property type="molecule type" value="Genomic_DNA"/>
</dbReference>
<protein>
    <submittedName>
        <fullName evidence="1">Uncharacterized protein</fullName>
    </submittedName>
</protein>
<accession>A0ABS3FXN6</accession>
<organism evidence="1 2">
    <name type="scientific">Phormidium pseudopriestleyi FRX01</name>
    <dbReference type="NCBI Taxonomy" id="1759528"/>
    <lineage>
        <taxon>Bacteria</taxon>
        <taxon>Bacillati</taxon>
        <taxon>Cyanobacteriota</taxon>
        <taxon>Cyanophyceae</taxon>
        <taxon>Oscillatoriophycideae</taxon>
        <taxon>Oscillatoriales</taxon>
        <taxon>Oscillatoriaceae</taxon>
        <taxon>Phormidium</taxon>
    </lineage>
</organism>
<evidence type="ECO:0000313" key="2">
    <source>
        <dbReference type="Proteomes" id="UP000664844"/>
    </source>
</evidence>
<reference evidence="1 2" key="1">
    <citation type="submission" date="2021-03" db="EMBL/GenBank/DDBJ databases">
        <title>Metabolic Capacity of the Antarctic Cyanobacterium Phormidium pseudopriestleyi that Sustains Oxygenic Photosynthesis in the Presence of Hydrogen Sulfide.</title>
        <authorList>
            <person name="Lumian J.E."/>
            <person name="Jungblut A.D."/>
            <person name="Dillon M.L."/>
            <person name="Hawes I."/>
            <person name="Doran P.T."/>
            <person name="Mackey T.J."/>
            <person name="Dick G.J."/>
            <person name="Grettenberger C.L."/>
            <person name="Sumner D.Y."/>
        </authorList>
    </citation>
    <scope>NUCLEOTIDE SEQUENCE [LARGE SCALE GENOMIC DNA]</scope>
    <source>
        <strain evidence="1 2">FRX01</strain>
    </source>
</reference>
<sequence length="53" mass="5701">MFLLCPSRDSPGVAPGGWSGLSGDRHSVVVRQITVEGNSYLGGIRYPRSVLVR</sequence>
<keyword evidence="2" id="KW-1185">Reference proteome</keyword>
<dbReference type="Proteomes" id="UP000664844">
    <property type="component" value="Unassembled WGS sequence"/>
</dbReference>
<comment type="caution">
    <text evidence="1">The sequence shown here is derived from an EMBL/GenBank/DDBJ whole genome shotgun (WGS) entry which is preliminary data.</text>
</comment>
<proteinExistence type="predicted"/>
<dbReference type="RefSeq" id="WP_207090334.1">
    <property type="nucleotide sequence ID" value="NZ_JAFLQW010000601.1"/>
</dbReference>